<protein>
    <recommendedName>
        <fullName evidence="9">DDE Tnp4 domain-containing protein</fullName>
    </recommendedName>
</protein>
<comment type="subcellular location">
    <subcellularLocation>
        <location evidence="2">Nucleus</location>
    </subcellularLocation>
</comment>
<dbReference type="GO" id="GO:0016787">
    <property type="term" value="F:hydrolase activity"/>
    <property type="evidence" value="ECO:0007669"/>
    <property type="project" value="UniProtKB-KW"/>
</dbReference>
<evidence type="ECO:0000256" key="2">
    <source>
        <dbReference type="ARBA" id="ARBA00004123"/>
    </source>
</evidence>
<sequence>MRRALRKTRYVLGKGKNKKTKLLSKARRLRFLATLDEDDFLEEIRMTRESFSKIYLLVKDHPRYRKTSMSRMTDVRLQMAVVLERLGSFGNGVSFGRLARRTGISRGLVTEFTSRFISVILETMGTDYLYWPGEYERTKIAERNQEQYGFPNLVGFIDGTQIDLQYAPRYKKNEFYNRRFLGSSHDMRCLRECDLFLETARFISGEQYVLGDGGYKPFHFLVPVSKKPPRKPMPKCNEKFNQYIAMMRIKIEHAFGILKERFQSLKLLPTRINNKKALKKATDWILVCIILNNFLIEQTDDTTTRRMKEEWDRREDQEMRKIAAEGVPDNSGNNGSADSSRIPVLESGKEKYKRIRQTVLEYNGKAHLIDAEDDDADFDEEE</sequence>
<reference evidence="10 11" key="1">
    <citation type="submission" date="2015-06" db="EMBL/GenBank/DDBJ databases">
        <title>Expansion of signal transduction pathways in fungi by whole-genome duplication.</title>
        <authorList>
            <consortium name="DOE Joint Genome Institute"/>
            <person name="Corrochano L.M."/>
            <person name="Kuo A."/>
            <person name="Marcet-Houben M."/>
            <person name="Polaino S."/>
            <person name="Salamov A."/>
            <person name="Villalobos J.M."/>
            <person name="Alvarez M.I."/>
            <person name="Avalos J."/>
            <person name="Benito E.P."/>
            <person name="Benoit I."/>
            <person name="Burger G."/>
            <person name="Camino L.P."/>
            <person name="Canovas D."/>
            <person name="Cerda-Olmedo E."/>
            <person name="Cheng J.-F."/>
            <person name="Dominguez A."/>
            <person name="Elias M."/>
            <person name="Eslava A.P."/>
            <person name="Glaser F."/>
            <person name="Grimwood J."/>
            <person name="Gutierrez G."/>
            <person name="Heitman J."/>
            <person name="Henrissat B."/>
            <person name="Iturriaga E.A."/>
            <person name="Lang B.F."/>
            <person name="Lavin J.L."/>
            <person name="Lee S."/>
            <person name="Li W."/>
            <person name="Lindquist E."/>
            <person name="Lopez-Garcia S."/>
            <person name="Luque E.M."/>
            <person name="Marcos A.T."/>
            <person name="Martin J."/>
            <person name="Mccluskey K."/>
            <person name="Medina H.R."/>
            <person name="Miralles-Duran A."/>
            <person name="Miyazaki A."/>
            <person name="Munoz-Torres E."/>
            <person name="Oguiza J.A."/>
            <person name="Ohm R."/>
            <person name="Olmedo M."/>
            <person name="Orejas M."/>
            <person name="Ortiz-Castellanos L."/>
            <person name="Pisabarro A.G."/>
            <person name="Rodriguez-Romero J."/>
            <person name="Ruiz-Herrera J."/>
            <person name="Ruiz-Vazquez R."/>
            <person name="Sanz C."/>
            <person name="Schackwitz W."/>
            <person name="Schmutz J."/>
            <person name="Shahriari M."/>
            <person name="Shelest E."/>
            <person name="Silva-Franco F."/>
            <person name="Soanes D."/>
            <person name="Syed K."/>
            <person name="Tagua V.G."/>
            <person name="Talbot N.J."/>
            <person name="Thon M."/>
            <person name="De Vries R.P."/>
            <person name="Wiebenga A."/>
            <person name="Yadav J.S."/>
            <person name="Braun E.L."/>
            <person name="Baker S."/>
            <person name="Garre V."/>
            <person name="Horwitz B."/>
            <person name="Torres-Martinez S."/>
            <person name="Idnurm A."/>
            <person name="Herrera-Estrella A."/>
            <person name="Gabaldon T."/>
            <person name="Grigoriev I.V."/>
        </authorList>
    </citation>
    <scope>NUCLEOTIDE SEQUENCE [LARGE SCALE GENOMIC DNA]</scope>
    <source>
        <strain evidence="10 11">CBS 277.49</strain>
    </source>
</reference>
<evidence type="ECO:0000313" key="10">
    <source>
        <dbReference type="EMBL" id="OAD09026.1"/>
    </source>
</evidence>
<dbReference type="Pfam" id="PF13359">
    <property type="entry name" value="DDE_Tnp_4"/>
    <property type="match status" value="1"/>
</dbReference>
<keyword evidence="11" id="KW-1185">Reference proteome</keyword>
<dbReference type="VEuPathDB" id="FungiDB:MUCCIDRAFT_105999"/>
<dbReference type="STRING" id="747725.A0A168QC37"/>
<feature type="compositionally biased region" description="Low complexity" evidence="8">
    <location>
        <begin position="329"/>
        <end position="340"/>
    </location>
</feature>
<feature type="domain" description="DDE Tnp4" evidence="9">
    <location>
        <begin position="175"/>
        <end position="293"/>
    </location>
</feature>
<evidence type="ECO:0000256" key="5">
    <source>
        <dbReference type="ARBA" id="ARBA00022723"/>
    </source>
</evidence>
<accession>A0A168QC37</accession>
<comment type="cofactor">
    <cofactor evidence="1">
        <name>a divalent metal cation</name>
        <dbReference type="ChEBI" id="CHEBI:60240"/>
    </cofactor>
</comment>
<comment type="similarity">
    <text evidence="3">Belongs to the HARBI1 family.</text>
</comment>
<evidence type="ECO:0000256" key="8">
    <source>
        <dbReference type="SAM" id="MobiDB-lite"/>
    </source>
</evidence>
<evidence type="ECO:0000259" key="9">
    <source>
        <dbReference type="Pfam" id="PF13359"/>
    </source>
</evidence>
<comment type="caution">
    <text evidence="10">The sequence shown here is derived from an EMBL/GenBank/DDBJ whole genome shotgun (WGS) entry which is preliminary data.</text>
</comment>
<dbReference type="InterPro" id="IPR045249">
    <property type="entry name" value="HARBI1-like"/>
</dbReference>
<dbReference type="Proteomes" id="UP000077051">
    <property type="component" value="Unassembled WGS sequence"/>
</dbReference>
<evidence type="ECO:0000256" key="1">
    <source>
        <dbReference type="ARBA" id="ARBA00001968"/>
    </source>
</evidence>
<evidence type="ECO:0000256" key="4">
    <source>
        <dbReference type="ARBA" id="ARBA00022722"/>
    </source>
</evidence>
<dbReference type="AlphaFoldDB" id="A0A168QC37"/>
<dbReference type="GO" id="GO:0004518">
    <property type="term" value="F:nuclease activity"/>
    <property type="evidence" value="ECO:0007669"/>
    <property type="project" value="UniProtKB-KW"/>
</dbReference>
<dbReference type="GO" id="GO:0046872">
    <property type="term" value="F:metal ion binding"/>
    <property type="evidence" value="ECO:0007669"/>
    <property type="project" value="UniProtKB-KW"/>
</dbReference>
<keyword evidence="4" id="KW-0540">Nuclease</keyword>
<evidence type="ECO:0000256" key="7">
    <source>
        <dbReference type="ARBA" id="ARBA00023242"/>
    </source>
</evidence>
<organism evidence="10 11">
    <name type="scientific">Mucor lusitanicus CBS 277.49</name>
    <dbReference type="NCBI Taxonomy" id="747725"/>
    <lineage>
        <taxon>Eukaryota</taxon>
        <taxon>Fungi</taxon>
        <taxon>Fungi incertae sedis</taxon>
        <taxon>Mucoromycota</taxon>
        <taxon>Mucoromycotina</taxon>
        <taxon>Mucoromycetes</taxon>
        <taxon>Mucorales</taxon>
        <taxon>Mucorineae</taxon>
        <taxon>Mucoraceae</taxon>
        <taxon>Mucor</taxon>
    </lineage>
</organism>
<dbReference type="InterPro" id="IPR027806">
    <property type="entry name" value="HARBI1_dom"/>
</dbReference>
<feature type="region of interest" description="Disordered" evidence="8">
    <location>
        <begin position="325"/>
        <end position="345"/>
    </location>
</feature>
<dbReference type="PANTHER" id="PTHR22930:SF85">
    <property type="entry name" value="GH03217P-RELATED"/>
    <property type="match status" value="1"/>
</dbReference>
<evidence type="ECO:0000256" key="3">
    <source>
        <dbReference type="ARBA" id="ARBA00006958"/>
    </source>
</evidence>
<name>A0A168QC37_MUCCL</name>
<keyword evidence="5" id="KW-0479">Metal-binding</keyword>
<dbReference type="PANTHER" id="PTHR22930">
    <property type="match status" value="1"/>
</dbReference>
<evidence type="ECO:0000256" key="6">
    <source>
        <dbReference type="ARBA" id="ARBA00022801"/>
    </source>
</evidence>
<dbReference type="EMBL" id="AMYB01000001">
    <property type="protein sequence ID" value="OAD09026.1"/>
    <property type="molecule type" value="Genomic_DNA"/>
</dbReference>
<gene>
    <name evidence="10" type="ORF">MUCCIDRAFT_105999</name>
</gene>
<proteinExistence type="inferred from homology"/>
<dbReference type="OrthoDB" id="2276543at2759"/>
<evidence type="ECO:0000313" key="11">
    <source>
        <dbReference type="Proteomes" id="UP000077051"/>
    </source>
</evidence>
<dbReference type="GO" id="GO:0005634">
    <property type="term" value="C:nucleus"/>
    <property type="evidence" value="ECO:0007669"/>
    <property type="project" value="UniProtKB-SubCell"/>
</dbReference>
<keyword evidence="7" id="KW-0539">Nucleus</keyword>
<keyword evidence="6" id="KW-0378">Hydrolase</keyword>